<feature type="compositionally biased region" description="Low complexity" evidence="5">
    <location>
        <begin position="67"/>
        <end position="80"/>
    </location>
</feature>
<dbReference type="PROSITE" id="PS50103">
    <property type="entry name" value="ZF_C3H1"/>
    <property type="match status" value="1"/>
</dbReference>
<sequence length="854" mass="95780">MPSHSRGGGRGRPSRGGPRPTPSANPSARRGGAPNASSQPCKFLMRGGCKFGTRCQYSHNLAPSQRPPTQNNQAPAPNFPGLSNDGFSKVEQNTTPGKVFNSLKIYVEDTFKFQTAEQVYRFLSLICSASSQNSTWTAQDGQLHLHQLVEGNGIQRIADAICFPKQTTRAWSFQRGYIPIFTYLASDWVVKSTMNSDINALYGLVHNNFQIIRDTVETNIRKCMTARSFKDGSYSCSGKQVFKVLFVTLFEYVVLRHPAKVSSSPHRNCIYRYLTRFKDSPITNPGVRDFTEQIVAWFDEWLVALAATPPFQDECRTYDEEKREFIIENLRRDKEKILRVVQRGQTVVTNSEVRMPYELLGDVDPAIVAALERNFDFDGPGELCENGPRHDNDFEEIELIRVAPTRDELLCEDDPYLPPNFFEAPHFHEPRSVDRLLDIQFRLLREELTSVSLYCALVDVGPDITYVDDYFRSPIRLAVQLMAEDLKKSKSGQTTLSKLLTSKGGRYAGPATARESIIFSVFTGITFKPLQLSNRGISAGIEFDTPPGRARSDKPGARMEYWEQVTKKRLSQDGLVALIWKDHIGNVDIYVGTVASSGRDLVECSRQTKGKDRVSIRVSFFDAKANVRIVQALQSRRSSNDTRLLIEAPVFYEGIRPFLEALKREPELLPFGQYLSLQSKDELAQTNISPPLYSRTPGFSYELKDLFPQAAGVRSLKLNTRDPDSIINARAQLIRASRLDPSQADAVVDSLTREIALIQGPPGTGKSYTGLELIRVLVKNKIAPILLVAFTNHALDHMLTGILDANISHKIVRIGSRFSVDERLGPYSLDTIERAQGKSRLGKSGGAIYRQMKE</sequence>
<feature type="region of interest" description="Disordered" evidence="5">
    <location>
        <begin position="1"/>
        <end position="39"/>
    </location>
</feature>
<dbReference type="PANTHER" id="PTHR10887">
    <property type="entry name" value="DNA2/NAM7 HELICASE FAMILY"/>
    <property type="match status" value="1"/>
</dbReference>
<dbReference type="Gene3D" id="4.10.1000.10">
    <property type="entry name" value="Zinc finger, CCCH-type"/>
    <property type="match status" value="1"/>
</dbReference>
<evidence type="ECO:0000259" key="6">
    <source>
        <dbReference type="PROSITE" id="PS50103"/>
    </source>
</evidence>
<proteinExistence type="predicted"/>
<dbReference type="AlphaFoldDB" id="A0A8H3CRR5"/>
<dbReference type="InterPro" id="IPR036855">
    <property type="entry name" value="Znf_CCCH_sf"/>
</dbReference>
<feature type="domain" description="C3H1-type" evidence="6">
    <location>
        <begin position="35"/>
        <end position="62"/>
    </location>
</feature>
<keyword evidence="2 4" id="KW-0863">Zinc-finger</keyword>
<feature type="zinc finger region" description="C3H1-type" evidence="4">
    <location>
        <begin position="35"/>
        <end position="62"/>
    </location>
</feature>
<dbReference type="InterPro" id="IPR000571">
    <property type="entry name" value="Znf_CCCH"/>
</dbReference>
<comment type="caution">
    <text evidence="7">The sequence shown here is derived from an EMBL/GenBank/DDBJ whole genome shotgun (WGS) entry which is preliminary data.</text>
</comment>
<keyword evidence="3 4" id="KW-0862">Zinc</keyword>
<dbReference type="EMBL" id="CAJMWY010002729">
    <property type="protein sequence ID" value="CAE6493861.1"/>
    <property type="molecule type" value="Genomic_DNA"/>
</dbReference>
<dbReference type="SMART" id="SM00356">
    <property type="entry name" value="ZnF_C3H1"/>
    <property type="match status" value="1"/>
</dbReference>
<feature type="non-terminal residue" evidence="7">
    <location>
        <position position="1"/>
    </location>
</feature>
<dbReference type="SUPFAM" id="SSF52540">
    <property type="entry name" value="P-loop containing nucleoside triphosphate hydrolases"/>
    <property type="match status" value="1"/>
</dbReference>
<protein>
    <recommendedName>
        <fullName evidence="6">C3H1-type domain-containing protein</fullName>
    </recommendedName>
</protein>
<evidence type="ECO:0000256" key="5">
    <source>
        <dbReference type="SAM" id="MobiDB-lite"/>
    </source>
</evidence>
<dbReference type="SUPFAM" id="SSF90229">
    <property type="entry name" value="CCCH zinc finger"/>
    <property type="match status" value="1"/>
</dbReference>
<evidence type="ECO:0000313" key="7">
    <source>
        <dbReference type="EMBL" id="CAE6493861.1"/>
    </source>
</evidence>
<dbReference type="GO" id="GO:0008270">
    <property type="term" value="F:zinc ion binding"/>
    <property type="evidence" value="ECO:0007669"/>
    <property type="project" value="UniProtKB-KW"/>
</dbReference>
<gene>
    <name evidence="7" type="ORF">RDB_LOCUS115010</name>
</gene>
<keyword evidence="1 4" id="KW-0479">Metal-binding</keyword>
<dbReference type="InterPro" id="IPR045055">
    <property type="entry name" value="DNA2/NAM7-like"/>
</dbReference>
<dbReference type="InterPro" id="IPR027417">
    <property type="entry name" value="P-loop_NTPase"/>
</dbReference>
<organism evidence="7 8">
    <name type="scientific">Rhizoctonia solani</name>
    <dbReference type="NCBI Taxonomy" id="456999"/>
    <lineage>
        <taxon>Eukaryota</taxon>
        <taxon>Fungi</taxon>
        <taxon>Dikarya</taxon>
        <taxon>Basidiomycota</taxon>
        <taxon>Agaricomycotina</taxon>
        <taxon>Agaricomycetes</taxon>
        <taxon>Cantharellales</taxon>
        <taxon>Ceratobasidiaceae</taxon>
        <taxon>Rhizoctonia</taxon>
    </lineage>
</organism>
<dbReference type="InterPro" id="IPR041677">
    <property type="entry name" value="DNA2/NAM7_AAA_11"/>
</dbReference>
<evidence type="ECO:0000313" key="8">
    <source>
        <dbReference type="Proteomes" id="UP000663861"/>
    </source>
</evidence>
<evidence type="ECO:0000256" key="1">
    <source>
        <dbReference type="ARBA" id="ARBA00022723"/>
    </source>
</evidence>
<feature type="region of interest" description="Disordered" evidence="5">
    <location>
        <begin position="60"/>
        <end position="90"/>
    </location>
</feature>
<dbReference type="Pfam" id="PF13086">
    <property type="entry name" value="AAA_11"/>
    <property type="match status" value="1"/>
</dbReference>
<accession>A0A8H3CRR5</accession>
<evidence type="ECO:0000256" key="2">
    <source>
        <dbReference type="ARBA" id="ARBA00022771"/>
    </source>
</evidence>
<dbReference type="GO" id="GO:0031048">
    <property type="term" value="P:regulatory ncRNA-mediated heterochromatin formation"/>
    <property type="evidence" value="ECO:0007669"/>
    <property type="project" value="TreeGrafter"/>
</dbReference>
<dbReference type="PANTHER" id="PTHR10887:SF445">
    <property type="entry name" value="NFX1-TYPE ZINC FINGER-CONTAINING PROTEIN 1"/>
    <property type="match status" value="1"/>
</dbReference>
<dbReference type="GO" id="GO:0031380">
    <property type="term" value="C:nuclear RNA-directed RNA polymerase complex"/>
    <property type="evidence" value="ECO:0007669"/>
    <property type="project" value="TreeGrafter"/>
</dbReference>
<dbReference type="Pfam" id="PF00642">
    <property type="entry name" value="zf-CCCH"/>
    <property type="match status" value="1"/>
</dbReference>
<dbReference type="GO" id="GO:0004386">
    <property type="term" value="F:helicase activity"/>
    <property type="evidence" value="ECO:0007669"/>
    <property type="project" value="InterPro"/>
</dbReference>
<evidence type="ECO:0000256" key="4">
    <source>
        <dbReference type="PROSITE-ProRule" id="PRU00723"/>
    </source>
</evidence>
<name>A0A8H3CRR5_9AGAM</name>
<dbReference type="Gene3D" id="3.40.50.300">
    <property type="entry name" value="P-loop containing nucleotide triphosphate hydrolases"/>
    <property type="match status" value="1"/>
</dbReference>
<dbReference type="Proteomes" id="UP000663861">
    <property type="component" value="Unassembled WGS sequence"/>
</dbReference>
<evidence type="ECO:0000256" key="3">
    <source>
        <dbReference type="ARBA" id="ARBA00022833"/>
    </source>
</evidence>
<reference evidence="7" key="1">
    <citation type="submission" date="2021-01" db="EMBL/GenBank/DDBJ databases">
        <authorList>
            <person name="Kaushik A."/>
        </authorList>
    </citation>
    <scope>NUCLEOTIDE SEQUENCE</scope>
    <source>
        <strain evidence="7">AG4-RS23</strain>
    </source>
</reference>